<dbReference type="AlphaFoldDB" id="A0A9Q3BAH7"/>
<proteinExistence type="predicted"/>
<comment type="caution">
    <text evidence="1">The sequence shown here is derived from an EMBL/GenBank/DDBJ whole genome shotgun (WGS) entry which is preliminary data.</text>
</comment>
<dbReference type="Proteomes" id="UP000765509">
    <property type="component" value="Unassembled WGS sequence"/>
</dbReference>
<evidence type="ECO:0000313" key="2">
    <source>
        <dbReference type="Proteomes" id="UP000765509"/>
    </source>
</evidence>
<dbReference type="OrthoDB" id="3064439at2759"/>
<protein>
    <submittedName>
        <fullName evidence="1">Uncharacterized protein</fullName>
    </submittedName>
</protein>
<organism evidence="1 2">
    <name type="scientific">Austropuccinia psidii MF-1</name>
    <dbReference type="NCBI Taxonomy" id="1389203"/>
    <lineage>
        <taxon>Eukaryota</taxon>
        <taxon>Fungi</taxon>
        <taxon>Dikarya</taxon>
        <taxon>Basidiomycota</taxon>
        <taxon>Pucciniomycotina</taxon>
        <taxon>Pucciniomycetes</taxon>
        <taxon>Pucciniales</taxon>
        <taxon>Sphaerophragmiaceae</taxon>
        <taxon>Austropuccinia</taxon>
    </lineage>
</organism>
<accession>A0A9Q3BAH7</accession>
<name>A0A9Q3BAH7_9BASI</name>
<reference evidence="1" key="1">
    <citation type="submission" date="2021-03" db="EMBL/GenBank/DDBJ databases">
        <title>Draft genome sequence of rust myrtle Austropuccinia psidii MF-1, a brazilian biotype.</title>
        <authorList>
            <person name="Quecine M.C."/>
            <person name="Pachon D.M.R."/>
            <person name="Bonatelli M.L."/>
            <person name="Correr F.H."/>
            <person name="Franceschini L.M."/>
            <person name="Leite T.F."/>
            <person name="Margarido G.R.A."/>
            <person name="Almeida C.A."/>
            <person name="Ferrarezi J.A."/>
            <person name="Labate C.A."/>
        </authorList>
    </citation>
    <scope>NUCLEOTIDE SEQUENCE</scope>
    <source>
        <strain evidence="1">MF-1</strain>
    </source>
</reference>
<evidence type="ECO:0000313" key="1">
    <source>
        <dbReference type="EMBL" id="MBW0461567.1"/>
    </source>
</evidence>
<sequence>MLEKARNHAVRCMEHSFAYSKEKWDKLNASPDFEVGELVFVSTTNFNKIKGCKRLKDSLSGHFVMKTLNGENVVKPELSEELSNKTSRFPVRLLKPYKSGDAETFPLRNKVSQKITPVESSDTKKINKVIEERKLRTKKVMEQLVRYSDPAYEVKWLAEKNIPEVTNLFRRFIH</sequence>
<keyword evidence="2" id="KW-1185">Reference proteome</keyword>
<dbReference type="EMBL" id="AVOT02000183">
    <property type="protein sequence ID" value="MBW0461567.1"/>
    <property type="molecule type" value="Genomic_DNA"/>
</dbReference>
<gene>
    <name evidence="1" type="ORF">O181_001282</name>
</gene>